<dbReference type="CDD" id="cd00056">
    <property type="entry name" value="ENDO3c"/>
    <property type="match status" value="1"/>
</dbReference>
<keyword evidence="13" id="KW-0234">DNA repair</keyword>
<evidence type="ECO:0000256" key="6">
    <source>
        <dbReference type="ARBA" id="ARBA00022723"/>
    </source>
</evidence>
<evidence type="ECO:0000256" key="11">
    <source>
        <dbReference type="ARBA" id="ARBA00023159"/>
    </source>
</evidence>
<dbReference type="InterPro" id="IPR018062">
    <property type="entry name" value="HTH_AraC-typ_CS"/>
</dbReference>
<dbReference type="EC" id="3.2.2.21" evidence="3"/>
<dbReference type="GO" id="GO:0032993">
    <property type="term" value="C:protein-DNA complex"/>
    <property type="evidence" value="ECO:0007669"/>
    <property type="project" value="TreeGrafter"/>
</dbReference>
<dbReference type="SUPFAM" id="SSF55945">
    <property type="entry name" value="TATA-box binding protein-like"/>
    <property type="match status" value="1"/>
</dbReference>
<dbReference type="FunFam" id="3.40.10.10:FF:000001">
    <property type="entry name" value="DNA-3-methyladenine glycosylase 2"/>
    <property type="match status" value="1"/>
</dbReference>
<accession>A0A8J3KB43</accession>
<evidence type="ECO:0000256" key="8">
    <source>
        <dbReference type="ARBA" id="ARBA00022833"/>
    </source>
</evidence>
<keyword evidence="11" id="KW-0010">Activator</keyword>
<dbReference type="GO" id="GO:0006307">
    <property type="term" value="P:DNA alkylation repair"/>
    <property type="evidence" value="ECO:0007669"/>
    <property type="project" value="TreeGrafter"/>
</dbReference>
<evidence type="ECO:0000256" key="3">
    <source>
        <dbReference type="ARBA" id="ARBA00012000"/>
    </source>
</evidence>
<keyword evidence="7" id="KW-0227">DNA damage</keyword>
<dbReference type="InterPro" id="IPR004026">
    <property type="entry name" value="Ada_DNA_repair_Zn-bd"/>
</dbReference>
<dbReference type="GO" id="GO:0032131">
    <property type="term" value="F:alkylated DNA binding"/>
    <property type="evidence" value="ECO:0007669"/>
    <property type="project" value="TreeGrafter"/>
</dbReference>
<dbReference type="SMART" id="SM00478">
    <property type="entry name" value="ENDO3c"/>
    <property type="match status" value="1"/>
</dbReference>
<evidence type="ECO:0000256" key="4">
    <source>
        <dbReference type="ARBA" id="ARBA00022603"/>
    </source>
</evidence>
<dbReference type="SUPFAM" id="SSF48150">
    <property type="entry name" value="DNA-glycosylase"/>
    <property type="match status" value="1"/>
</dbReference>
<dbReference type="GO" id="GO:0008725">
    <property type="term" value="F:DNA-3-methyladenine glycosylase activity"/>
    <property type="evidence" value="ECO:0007669"/>
    <property type="project" value="TreeGrafter"/>
</dbReference>
<dbReference type="GO" id="GO:0006285">
    <property type="term" value="P:base-excision repair, AP site formation"/>
    <property type="evidence" value="ECO:0007669"/>
    <property type="project" value="TreeGrafter"/>
</dbReference>
<keyword evidence="8" id="KW-0862">Zinc</keyword>
<keyword evidence="5" id="KW-0808">Transferase</keyword>
<dbReference type="InterPro" id="IPR023170">
    <property type="entry name" value="HhH_base_excis_C"/>
</dbReference>
<evidence type="ECO:0000313" key="15">
    <source>
        <dbReference type="EMBL" id="GIF97409.1"/>
    </source>
</evidence>
<dbReference type="InterPro" id="IPR051912">
    <property type="entry name" value="Alkylbase_DNA_Glycosylase/TA"/>
</dbReference>
<keyword evidence="9" id="KW-0805">Transcription regulation</keyword>
<dbReference type="PANTHER" id="PTHR43003">
    <property type="entry name" value="DNA-3-METHYLADENINE GLYCOSYLASE"/>
    <property type="match status" value="1"/>
</dbReference>
<dbReference type="GO" id="GO:0032259">
    <property type="term" value="P:methylation"/>
    <property type="evidence" value="ECO:0007669"/>
    <property type="project" value="UniProtKB-KW"/>
</dbReference>
<proteinExistence type="predicted"/>
<evidence type="ECO:0000256" key="13">
    <source>
        <dbReference type="ARBA" id="ARBA00023204"/>
    </source>
</evidence>
<dbReference type="PROSITE" id="PS01124">
    <property type="entry name" value="HTH_ARAC_FAMILY_2"/>
    <property type="match status" value="1"/>
</dbReference>
<gene>
    <name evidence="15" type="ORF">Cci01nite_25030</name>
</gene>
<dbReference type="GO" id="GO:0003700">
    <property type="term" value="F:DNA-binding transcription factor activity"/>
    <property type="evidence" value="ECO:0007669"/>
    <property type="project" value="InterPro"/>
</dbReference>
<comment type="caution">
    <text evidence="15">The sequence shown here is derived from an EMBL/GenBank/DDBJ whole genome shotgun (WGS) entry which is preliminary data.</text>
</comment>
<reference evidence="15 16" key="1">
    <citation type="submission" date="2021-01" db="EMBL/GenBank/DDBJ databases">
        <title>Whole genome shotgun sequence of Catellatospora citrea NBRC 14495.</title>
        <authorList>
            <person name="Komaki H."/>
            <person name="Tamura T."/>
        </authorList>
    </citation>
    <scope>NUCLEOTIDE SEQUENCE [LARGE SCALE GENOMIC DNA]</scope>
    <source>
        <strain evidence="15 16">NBRC 14495</strain>
    </source>
</reference>
<dbReference type="Gene3D" id="3.40.10.10">
    <property type="entry name" value="DNA Methylphosphotriester Repair Domain"/>
    <property type="match status" value="1"/>
</dbReference>
<dbReference type="Pfam" id="PF12833">
    <property type="entry name" value="HTH_18"/>
    <property type="match status" value="1"/>
</dbReference>
<keyword evidence="12" id="KW-0804">Transcription</keyword>
<dbReference type="SUPFAM" id="SSF46689">
    <property type="entry name" value="Homeodomain-like"/>
    <property type="match status" value="1"/>
</dbReference>
<evidence type="ECO:0000256" key="1">
    <source>
        <dbReference type="ARBA" id="ARBA00000086"/>
    </source>
</evidence>
<dbReference type="InterPro" id="IPR009057">
    <property type="entry name" value="Homeodomain-like_sf"/>
</dbReference>
<comment type="catalytic activity">
    <reaction evidence="1">
        <text>Hydrolysis of alkylated DNA, releasing 3-methyladenine, 3-methylguanine, 7-methylguanine and 7-methyladenine.</text>
        <dbReference type="EC" id="3.2.2.21"/>
    </reaction>
</comment>
<organism evidence="15 16">
    <name type="scientific">Catellatospora citrea</name>
    <dbReference type="NCBI Taxonomy" id="53366"/>
    <lineage>
        <taxon>Bacteria</taxon>
        <taxon>Bacillati</taxon>
        <taxon>Actinomycetota</taxon>
        <taxon>Actinomycetes</taxon>
        <taxon>Micromonosporales</taxon>
        <taxon>Micromonosporaceae</taxon>
        <taxon>Catellatospora</taxon>
    </lineage>
</organism>
<dbReference type="Gene3D" id="1.10.1670.10">
    <property type="entry name" value="Helix-hairpin-Helix base-excision DNA repair enzymes (C-terminal)"/>
    <property type="match status" value="1"/>
</dbReference>
<dbReference type="GO" id="GO:0043565">
    <property type="term" value="F:sequence-specific DNA binding"/>
    <property type="evidence" value="ECO:0007669"/>
    <property type="project" value="InterPro"/>
</dbReference>
<keyword evidence="4" id="KW-0489">Methyltransferase</keyword>
<dbReference type="EMBL" id="BONH01000008">
    <property type="protein sequence ID" value="GIF97409.1"/>
    <property type="molecule type" value="Genomic_DNA"/>
</dbReference>
<dbReference type="AlphaFoldDB" id="A0A8J3KB43"/>
<dbReference type="Gene3D" id="1.10.340.30">
    <property type="entry name" value="Hypothetical protein, domain 2"/>
    <property type="match status" value="1"/>
</dbReference>
<sequence>MESYYRAVSSRDSRFDGRFWFGVTSTGIYCRPSCPARTPKSENVKYFPSAAAAARNGFRACRRCAPDAVPGSPQWDSRADVTARAVRLIGDGVVDRGGVPELASRLGYTERHLNRLLSEELGAGPLALARTQRAQTAKTLITKTGLGLSEIAFAAGFGSIRQFNDTFREVYGCAPSTLRRADTPVDGVVPLRLSYRAPLHAEALFGFLGARTITGVDAYDNGRYTRSMSLPHGMATVTLWPASPGAAGPPHGGEPGVGSGFIEAELRLSDMRDLTPAVARCRRLLDLDADPAAVDTVLAADPALAAMVAAEPGVRLPRSVDGFEMAVRAVVGQQISVAGARTVLARLCPPADGTAVRPGLPTRLFPTPEQLLALPDEAFSMPASRRRTLRAVAEAVRDGLRLDAGSDRAATREALLALPGVGPWTADYIALRALGDPDVLLTTDLGTRRGAKALGLPEDPADLARHAERWRPWRSYAQIRLWRAA</sequence>
<evidence type="ECO:0000256" key="5">
    <source>
        <dbReference type="ARBA" id="ARBA00022679"/>
    </source>
</evidence>
<dbReference type="InterPro" id="IPR010316">
    <property type="entry name" value="AlkA_N"/>
</dbReference>
<keyword evidence="16" id="KW-1185">Reference proteome</keyword>
<dbReference type="InterPro" id="IPR003265">
    <property type="entry name" value="HhH-GPD_domain"/>
</dbReference>
<dbReference type="InterPro" id="IPR037046">
    <property type="entry name" value="AlkA_N_sf"/>
</dbReference>
<name>A0A8J3KB43_9ACTN</name>
<evidence type="ECO:0000256" key="9">
    <source>
        <dbReference type="ARBA" id="ARBA00023015"/>
    </source>
</evidence>
<dbReference type="InterPro" id="IPR035451">
    <property type="entry name" value="Ada-like_dom_sf"/>
</dbReference>
<dbReference type="GO" id="GO:0043916">
    <property type="term" value="F:DNA-7-methylguanine glycosylase activity"/>
    <property type="evidence" value="ECO:0007669"/>
    <property type="project" value="TreeGrafter"/>
</dbReference>
<dbReference type="Gene3D" id="3.30.310.20">
    <property type="entry name" value="DNA-3-methyladenine glycosylase AlkA, N-terminal domain"/>
    <property type="match status" value="1"/>
</dbReference>
<protein>
    <recommendedName>
        <fullName evidence="3">DNA-3-methyladenine glycosylase II</fullName>
        <ecNumber evidence="3">3.2.2.21</ecNumber>
    </recommendedName>
</protein>
<evidence type="ECO:0000256" key="7">
    <source>
        <dbReference type="ARBA" id="ARBA00022763"/>
    </source>
</evidence>
<comment type="cofactor">
    <cofactor evidence="2">
        <name>Zn(2+)</name>
        <dbReference type="ChEBI" id="CHEBI:29105"/>
    </cofactor>
</comment>
<dbReference type="GO" id="GO:0008168">
    <property type="term" value="F:methyltransferase activity"/>
    <property type="evidence" value="ECO:0007669"/>
    <property type="project" value="UniProtKB-KW"/>
</dbReference>
<dbReference type="SUPFAM" id="SSF57884">
    <property type="entry name" value="Ada DNA repair protein, N-terminal domain (N-Ada 10)"/>
    <property type="match status" value="1"/>
</dbReference>
<dbReference type="PROSITE" id="PS00041">
    <property type="entry name" value="HTH_ARAC_FAMILY_1"/>
    <property type="match status" value="1"/>
</dbReference>
<feature type="domain" description="HTH araC/xylS-type" evidence="14">
    <location>
        <begin position="83"/>
        <end position="181"/>
    </location>
</feature>
<dbReference type="GO" id="GO:0008270">
    <property type="term" value="F:zinc ion binding"/>
    <property type="evidence" value="ECO:0007669"/>
    <property type="project" value="InterPro"/>
</dbReference>
<evidence type="ECO:0000256" key="10">
    <source>
        <dbReference type="ARBA" id="ARBA00023125"/>
    </source>
</evidence>
<dbReference type="Pfam" id="PF02805">
    <property type="entry name" value="Ada_Zn_binding"/>
    <property type="match status" value="1"/>
</dbReference>
<dbReference type="InterPro" id="IPR011257">
    <property type="entry name" value="DNA_glycosylase"/>
</dbReference>
<dbReference type="Pfam" id="PF06029">
    <property type="entry name" value="AlkA_N"/>
    <property type="match status" value="1"/>
</dbReference>
<evidence type="ECO:0000313" key="16">
    <source>
        <dbReference type="Proteomes" id="UP000659904"/>
    </source>
</evidence>
<dbReference type="Gene3D" id="1.10.10.60">
    <property type="entry name" value="Homeodomain-like"/>
    <property type="match status" value="1"/>
</dbReference>
<dbReference type="PANTHER" id="PTHR43003:SF13">
    <property type="entry name" value="DNA-3-METHYLADENINE GLYCOSYLASE 2"/>
    <property type="match status" value="1"/>
</dbReference>
<evidence type="ECO:0000259" key="14">
    <source>
        <dbReference type="PROSITE" id="PS01124"/>
    </source>
</evidence>
<keyword evidence="6" id="KW-0479">Metal-binding</keyword>
<keyword evidence="10" id="KW-0238">DNA-binding</keyword>
<evidence type="ECO:0000256" key="2">
    <source>
        <dbReference type="ARBA" id="ARBA00001947"/>
    </source>
</evidence>
<dbReference type="InterPro" id="IPR018060">
    <property type="entry name" value="HTH_AraC"/>
</dbReference>
<dbReference type="SMART" id="SM01009">
    <property type="entry name" value="AlkA_N"/>
    <property type="match status" value="1"/>
</dbReference>
<evidence type="ECO:0000256" key="12">
    <source>
        <dbReference type="ARBA" id="ARBA00023163"/>
    </source>
</evidence>
<dbReference type="Proteomes" id="UP000659904">
    <property type="component" value="Unassembled WGS sequence"/>
</dbReference>
<dbReference type="GO" id="GO:0005737">
    <property type="term" value="C:cytoplasm"/>
    <property type="evidence" value="ECO:0007669"/>
    <property type="project" value="TreeGrafter"/>
</dbReference>
<dbReference type="SMART" id="SM00342">
    <property type="entry name" value="HTH_ARAC"/>
    <property type="match status" value="1"/>
</dbReference>